<dbReference type="AlphaFoldDB" id="A0A2G8KAM1"/>
<dbReference type="Proteomes" id="UP000230750">
    <property type="component" value="Unassembled WGS sequence"/>
</dbReference>
<proteinExistence type="predicted"/>
<sequence>MPPDASVLLCAVTATICIIVSVIRAELFVPVLIKKETHLIAYPRIRFDLEKLKEPDIAQVFQAQVGGKFAALNLLDSDVDSLANNIKDVLLTTADSVLGKHRKKIQPMVTDDILELYDKGRELKGKRTGRGARMQYQQMNKAIRNGMKSAKEGWIEKRCNAIEREMKTGNSKHAYNSLKALTKPTQPRAAIIEDRYGNLLTDNNDVLKRWTEYCNDLYNYELNPDIAILQNHQQQPRTEDQGQTGTDVNSSAGGENSLNVLKAEVEAAVHSLKPGKSPGVDNIPAELLKSGGKELTKALTALCQKIWEEKEWPNEWMKSLVIPLPKKGNLRRCQNYRTISLISHPSKIMLRVILNRLNSKAEDLLSEEQAGFRAGRSNTEQIFNCRVLTEKHLKHQHDLCHNFIDFKKAFDRVWHDGLFACPQRFQHRGRTCSSQVIHSLRQIWHRNQHSTEKSKIPVNSRDNINAHITINNEALEEVSSFKYLGVTLTKDGTSAKEIQIRIASPTAAMTRLNVIWKSNINFSTKLRLYQSLVISILLYDCERWTLLAESERRIQAFETKCLRKLLRILYTDRKTNDYVRHTVGDLMGLYEPLLSTVNCRKLAWFGHVTRHDSLSKVILQATVEGCRRRGRQRRNWPDNVKDWTGLDMPDLLATASNRSAWRTMSAATVMSPRRLHSHGVMGLSE</sequence>
<dbReference type="InterPro" id="IPR043502">
    <property type="entry name" value="DNA/RNA_pol_sf"/>
</dbReference>
<evidence type="ECO:0000313" key="3">
    <source>
        <dbReference type="EMBL" id="PIK45030.1"/>
    </source>
</evidence>
<dbReference type="OrthoDB" id="414666at2759"/>
<keyword evidence="4" id="KW-1185">Reference proteome</keyword>
<protein>
    <recommendedName>
        <fullName evidence="2">Reverse transcriptase domain-containing protein</fullName>
    </recommendedName>
</protein>
<dbReference type="CDD" id="cd01650">
    <property type="entry name" value="RT_nLTR_like"/>
    <property type="match status" value="1"/>
</dbReference>
<accession>A0A2G8KAM1</accession>
<reference evidence="3 4" key="1">
    <citation type="journal article" date="2017" name="PLoS Biol.">
        <title>The sea cucumber genome provides insights into morphological evolution and visceral regeneration.</title>
        <authorList>
            <person name="Zhang X."/>
            <person name="Sun L."/>
            <person name="Yuan J."/>
            <person name="Sun Y."/>
            <person name="Gao Y."/>
            <person name="Zhang L."/>
            <person name="Li S."/>
            <person name="Dai H."/>
            <person name="Hamel J.F."/>
            <person name="Liu C."/>
            <person name="Yu Y."/>
            <person name="Liu S."/>
            <person name="Lin W."/>
            <person name="Guo K."/>
            <person name="Jin S."/>
            <person name="Xu P."/>
            <person name="Storey K.B."/>
            <person name="Huan P."/>
            <person name="Zhang T."/>
            <person name="Zhou Y."/>
            <person name="Zhang J."/>
            <person name="Lin C."/>
            <person name="Li X."/>
            <person name="Xing L."/>
            <person name="Huo D."/>
            <person name="Sun M."/>
            <person name="Wang L."/>
            <person name="Mercier A."/>
            <person name="Li F."/>
            <person name="Yang H."/>
            <person name="Xiang J."/>
        </authorList>
    </citation>
    <scope>NUCLEOTIDE SEQUENCE [LARGE SCALE GENOMIC DNA]</scope>
    <source>
        <strain evidence="3">Shaxun</strain>
        <tissue evidence="3">Muscle</tissue>
    </source>
</reference>
<dbReference type="InterPro" id="IPR000477">
    <property type="entry name" value="RT_dom"/>
</dbReference>
<evidence type="ECO:0000256" key="1">
    <source>
        <dbReference type="SAM" id="MobiDB-lite"/>
    </source>
</evidence>
<feature type="region of interest" description="Disordered" evidence="1">
    <location>
        <begin position="232"/>
        <end position="255"/>
    </location>
</feature>
<gene>
    <name evidence="3" type="ORF">BSL78_18122</name>
</gene>
<evidence type="ECO:0000259" key="2">
    <source>
        <dbReference type="Pfam" id="PF00078"/>
    </source>
</evidence>
<feature type="domain" description="Reverse transcriptase" evidence="2">
    <location>
        <begin position="325"/>
        <end position="454"/>
    </location>
</feature>
<dbReference type="SUPFAM" id="SSF56672">
    <property type="entry name" value="DNA/RNA polymerases"/>
    <property type="match status" value="1"/>
</dbReference>
<evidence type="ECO:0000313" key="4">
    <source>
        <dbReference type="Proteomes" id="UP000230750"/>
    </source>
</evidence>
<comment type="caution">
    <text evidence="3">The sequence shown here is derived from an EMBL/GenBank/DDBJ whole genome shotgun (WGS) entry which is preliminary data.</text>
</comment>
<dbReference type="Pfam" id="PF00078">
    <property type="entry name" value="RVT_1"/>
    <property type="match status" value="1"/>
</dbReference>
<dbReference type="STRING" id="307972.A0A2G8KAM1"/>
<dbReference type="EMBL" id="MRZV01000739">
    <property type="protein sequence ID" value="PIK45030.1"/>
    <property type="molecule type" value="Genomic_DNA"/>
</dbReference>
<name>A0A2G8KAM1_STIJA</name>
<dbReference type="PANTHER" id="PTHR47027">
    <property type="entry name" value="REVERSE TRANSCRIPTASE DOMAIN-CONTAINING PROTEIN"/>
    <property type="match status" value="1"/>
</dbReference>
<organism evidence="3 4">
    <name type="scientific">Stichopus japonicus</name>
    <name type="common">Sea cucumber</name>
    <dbReference type="NCBI Taxonomy" id="307972"/>
    <lineage>
        <taxon>Eukaryota</taxon>
        <taxon>Metazoa</taxon>
        <taxon>Echinodermata</taxon>
        <taxon>Eleutherozoa</taxon>
        <taxon>Echinozoa</taxon>
        <taxon>Holothuroidea</taxon>
        <taxon>Aspidochirotacea</taxon>
        <taxon>Aspidochirotida</taxon>
        <taxon>Stichopodidae</taxon>
        <taxon>Apostichopus</taxon>
    </lineage>
</organism>
<dbReference type="PANTHER" id="PTHR47027:SF8">
    <property type="entry name" value="RIBONUCLEASE H"/>
    <property type="match status" value="1"/>
</dbReference>